<dbReference type="GO" id="GO:0016887">
    <property type="term" value="F:ATP hydrolysis activity"/>
    <property type="evidence" value="ECO:0007669"/>
    <property type="project" value="RHEA"/>
</dbReference>
<dbReference type="EMBL" id="FUEG01000020">
    <property type="protein sequence ID" value="SJL13426.1"/>
    <property type="molecule type" value="Genomic_DNA"/>
</dbReference>
<keyword evidence="2 6" id="KW-0805">Transcription regulation</keyword>
<evidence type="ECO:0000256" key="1">
    <source>
        <dbReference type="ARBA" id="ARBA00022763"/>
    </source>
</evidence>
<keyword evidence="9" id="KW-1185">Reference proteome</keyword>
<evidence type="ECO:0000256" key="2">
    <source>
        <dbReference type="ARBA" id="ARBA00023015"/>
    </source>
</evidence>
<dbReference type="Gene3D" id="2.40.50.360">
    <property type="entry name" value="RuvB-like helicase, domain II"/>
    <property type="match status" value="1"/>
</dbReference>
<comment type="function">
    <text evidence="6">DNA helicase participates in several chromatin remodeling complexes, including the SWR1 and the INO80 complexes.</text>
</comment>
<evidence type="ECO:0000256" key="5">
    <source>
        <dbReference type="ARBA" id="ARBA00023204"/>
    </source>
</evidence>
<evidence type="ECO:0000313" key="8">
    <source>
        <dbReference type="EMBL" id="SJL13426.1"/>
    </source>
</evidence>
<keyword evidence="1 6" id="KW-0227">DNA damage</keyword>
<keyword evidence="6" id="KW-0156">Chromatin regulator</keyword>
<keyword evidence="6" id="KW-0547">Nucleotide-binding</keyword>
<sequence length="168" mass="18505">MSDVIRWASVERKDHYCNTYGADAGTDVPFAMIAASAVCSLSMSKMEAFRWSIGIRIKEETKLVGGGSRSLTGATKISKLTIKTTDMETICDFGTRMIETLSKEKVLAGDVITIDKTSGKITDIGYSLARLRNYDAMGADTEFVQCLEGETQQRREVMHAVSDRCPQD</sequence>
<proteinExistence type="inferred from homology"/>
<keyword evidence="6" id="KW-0067">ATP-binding</keyword>
<dbReference type="Proteomes" id="UP000219338">
    <property type="component" value="Unassembled WGS sequence"/>
</dbReference>
<name>A0A284RXE6_ARMOS</name>
<dbReference type="EC" id="3.6.4.12" evidence="6"/>
<evidence type="ECO:0000256" key="6">
    <source>
        <dbReference type="RuleBase" id="RU363048"/>
    </source>
</evidence>
<comment type="similarity">
    <text evidence="6">Belongs to the RuvB family.</text>
</comment>
<dbReference type="InterPro" id="IPR010339">
    <property type="entry name" value="TIP49_P-loop"/>
</dbReference>
<dbReference type="InterPro" id="IPR012340">
    <property type="entry name" value="NA-bd_OB-fold"/>
</dbReference>
<comment type="catalytic activity">
    <reaction evidence="6">
        <text>ATP + H2O = ADP + phosphate + H(+)</text>
        <dbReference type="Rhea" id="RHEA:13065"/>
        <dbReference type="ChEBI" id="CHEBI:15377"/>
        <dbReference type="ChEBI" id="CHEBI:15378"/>
        <dbReference type="ChEBI" id="CHEBI:30616"/>
        <dbReference type="ChEBI" id="CHEBI:43474"/>
        <dbReference type="ChEBI" id="CHEBI:456216"/>
        <dbReference type="EC" id="3.6.4.12"/>
    </reaction>
</comment>
<keyword evidence="6" id="KW-0378">Hydrolase</keyword>
<protein>
    <recommendedName>
        <fullName evidence="6">RuvB-like helicase</fullName>
        <ecNumber evidence="6">3.6.4.12</ecNumber>
    </recommendedName>
</protein>
<dbReference type="OrthoDB" id="10060499at2759"/>
<dbReference type="STRING" id="47428.A0A284RXE6"/>
<dbReference type="GO" id="GO:0006281">
    <property type="term" value="P:DNA repair"/>
    <property type="evidence" value="ECO:0007669"/>
    <property type="project" value="UniProtKB-KW"/>
</dbReference>
<keyword evidence="6" id="KW-0347">Helicase</keyword>
<reference evidence="9" key="1">
    <citation type="journal article" date="2017" name="Nat. Ecol. Evol.">
        <title>Genome expansion and lineage-specific genetic innovations in the forest pathogenic fungi Armillaria.</title>
        <authorList>
            <person name="Sipos G."/>
            <person name="Prasanna A.N."/>
            <person name="Walter M.C."/>
            <person name="O'Connor E."/>
            <person name="Balint B."/>
            <person name="Krizsan K."/>
            <person name="Kiss B."/>
            <person name="Hess J."/>
            <person name="Varga T."/>
            <person name="Slot J."/>
            <person name="Riley R."/>
            <person name="Boka B."/>
            <person name="Rigling D."/>
            <person name="Barry K."/>
            <person name="Lee J."/>
            <person name="Mihaltcheva S."/>
            <person name="LaButti K."/>
            <person name="Lipzen A."/>
            <person name="Waldron R."/>
            <person name="Moloney N.M."/>
            <person name="Sperisen C."/>
            <person name="Kredics L."/>
            <person name="Vagvoelgyi C."/>
            <person name="Patrignani A."/>
            <person name="Fitzpatrick D."/>
            <person name="Nagy I."/>
            <person name="Doyle S."/>
            <person name="Anderson J.B."/>
            <person name="Grigoriev I.V."/>
            <person name="Gueldener U."/>
            <person name="Muensterkoetter M."/>
            <person name="Nagy L.G."/>
        </authorList>
    </citation>
    <scope>NUCLEOTIDE SEQUENCE [LARGE SCALE GENOMIC DNA]</scope>
    <source>
        <strain evidence="9">C18/9</strain>
    </source>
</reference>
<evidence type="ECO:0000259" key="7">
    <source>
        <dbReference type="Pfam" id="PF06068"/>
    </source>
</evidence>
<evidence type="ECO:0000313" key="9">
    <source>
        <dbReference type="Proteomes" id="UP000219338"/>
    </source>
</evidence>
<dbReference type="GO" id="GO:0003678">
    <property type="term" value="F:DNA helicase activity"/>
    <property type="evidence" value="ECO:0007669"/>
    <property type="project" value="UniProtKB-EC"/>
</dbReference>
<dbReference type="SUPFAM" id="SSF50249">
    <property type="entry name" value="Nucleic acid-binding proteins"/>
    <property type="match status" value="1"/>
</dbReference>
<evidence type="ECO:0000256" key="3">
    <source>
        <dbReference type="ARBA" id="ARBA00023159"/>
    </source>
</evidence>
<dbReference type="GO" id="GO:0006325">
    <property type="term" value="P:chromatin organization"/>
    <property type="evidence" value="ECO:0007669"/>
    <property type="project" value="UniProtKB-KW"/>
</dbReference>
<keyword evidence="3" id="KW-0010">Activator</keyword>
<accession>A0A284RXE6</accession>
<dbReference type="GO" id="GO:0005524">
    <property type="term" value="F:ATP binding"/>
    <property type="evidence" value="ECO:0007669"/>
    <property type="project" value="UniProtKB-KW"/>
</dbReference>
<dbReference type="AlphaFoldDB" id="A0A284RXE6"/>
<dbReference type="InterPro" id="IPR027238">
    <property type="entry name" value="RuvB-like"/>
</dbReference>
<feature type="domain" description="TIP49 P-loop" evidence="7">
    <location>
        <begin position="24"/>
        <end position="162"/>
    </location>
</feature>
<comment type="subcellular location">
    <subcellularLocation>
        <location evidence="6">Nucleus</location>
    </subcellularLocation>
</comment>
<dbReference type="GO" id="GO:0005634">
    <property type="term" value="C:nucleus"/>
    <property type="evidence" value="ECO:0007669"/>
    <property type="project" value="UniProtKB-SubCell"/>
</dbReference>
<gene>
    <name evidence="8" type="ORF">ARMOST_16869</name>
</gene>
<organism evidence="8 9">
    <name type="scientific">Armillaria ostoyae</name>
    <name type="common">Armillaria root rot fungus</name>
    <dbReference type="NCBI Taxonomy" id="47428"/>
    <lineage>
        <taxon>Eukaryota</taxon>
        <taxon>Fungi</taxon>
        <taxon>Dikarya</taxon>
        <taxon>Basidiomycota</taxon>
        <taxon>Agaricomycotina</taxon>
        <taxon>Agaricomycetes</taxon>
        <taxon>Agaricomycetidae</taxon>
        <taxon>Agaricales</taxon>
        <taxon>Marasmiineae</taxon>
        <taxon>Physalacriaceae</taxon>
        <taxon>Armillaria</taxon>
    </lineage>
</organism>
<keyword evidence="6" id="KW-0539">Nucleus</keyword>
<keyword evidence="5 6" id="KW-0234">DNA repair</keyword>
<dbReference type="PANTHER" id="PTHR11093">
    <property type="entry name" value="RUVB-RELATED REPTIN AND PONTIN"/>
    <property type="match status" value="1"/>
</dbReference>
<dbReference type="Pfam" id="PF06068">
    <property type="entry name" value="TIP49"/>
    <property type="match status" value="1"/>
</dbReference>
<evidence type="ECO:0000256" key="4">
    <source>
        <dbReference type="ARBA" id="ARBA00023163"/>
    </source>
</evidence>
<keyword evidence="4 6" id="KW-0804">Transcription</keyword>
<dbReference type="InterPro" id="IPR042487">
    <property type="entry name" value="RuvBL1/2_DNA/RNA_bd_dom"/>
</dbReference>